<organism evidence="2 3">
    <name type="scientific">Nocardia africana</name>
    <dbReference type="NCBI Taxonomy" id="134964"/>
    <lineage>
        <taxon>Bacteria</taxon>
        <taxon>Bacillati</taxon>
        <taxon>Actinomycetota</taxon>
        <taxon>Actinomycetes</taxon>
        <taxon>Mycobacteriales</taxon>
        <taxon>Nocardiaceae</taxon>
        <taxon>Nocardia</taxon>
    </lineage>
</organism>
<feature type="domain" description="RdRp catalytic" evidence="1">
    <location>
        <begin position="1"/>
        <end position="45"/>
    </location>
</feature>
<dbReference type="OrthoDB" id="4775470at2"/>
<dbReference type="AlphaFoldDB" id="A0A378WNI0"/>
<dbReference type="InterPro" id="IPR007094">
    <property type="entry name" value="RNA-dir_pol_PSvirus"/>
</dbReference>
<reference evidence="2 3" key="1">
    <citation type="submission" date="2018-06" db="EMBL/GenBank/DDBJ databases">
        <authorList>
            <consortium name="Pathogen Informatics"/>
            <person name="Doyle S."/>
        </authorList>
    </citation>
    <scope>NUCLEOTIDE SEQUENCE [LARGE SCALE GENOMIC DNA]</scope>
    <source>
        <strain evidence="2 3">NCTC13184</strain>
    </source>
</reference>
<evidence type="ECO:0000313" key="3">
    <source>
        <dbReference type="Proteomes" id="UP000255082"/>
    </source>
</evidence>
<name>A0A378WNI0_9NOCA</name>
<evidence type="ECO:0000313" key="2">
    <source>
        <dbReference type="EMBL" id="SUA42749.1"/>
    </source>
</evidence>
<protein>
    <recommendedName>
        <fullName evidence="1">RdRp catalytic domain-containing protein</fullName>
    </recommendedName>
</protein>
<accession>A0A378WNI0</accession>
<dbReference type="GO" id="GO:0003968">
    <property type="term" value="F:RNA-directed RNA polymerase activity"/>
    <property type="evidence" value="ECO:0007669"/>
    <property type="project" value="InterPro"/>
</dbReference>
<gene>
    <name evidence="2" type="ORF">NCTC13184_02108</name>
</gene>
<evidence type="ECO:0000259" key="1">
    <source>
        <dbReference type="PROSITE" id="PS50507"/>
    </source>
</evidence>
<proteinExistence type="predicted"/>
<dbReference type="RefSeq" id="WP_128145139.1">
    <property type="nucleotide sequence ID" value="NZ_JAJFOE010000001.1"/>
</dbReference>
<dbReference type="EMBL" id="UGRU01000001">
    <property type="protein sequence ID" value="SUA42749.1"/>
    <property type="molecule type" value="Genomic_DNA"/>
</dbReference>
<dbReference type="Proteomes" id="UP000255082">
    <property type="component" value="Unassembled WGS sequence"/>
</dbReference>
<dbReference type="PROSITE" id="PS50507">
    <property type="entry name" value="RDRP_SSRNA_POS"/>
    <property type="match status" value="1"/>
</dbReference>
<dbReference type="GO" id="GO:0039694">
    <property type="term" value="P:viral RNA genome replication"/>
    <property type="evidence" value="ECO:0007669"/>
    <property type="project" value="InterPro"/>
</dbReference>
<sequence length="284" mass="31992">MKEALNGNTLFNLIAMVRQEIRLPILVVEGDDDYFVLEKHKSDDLYLITGGGGRPMVLAAAALAQRHSLPAVKFLADADFDRFVNPAHAHPENVVLSHHHDFFMDLIFAQPHIIDWVIQTHYRSALRRNGNTAQPPELRKMAVLLAARLAALRIVNERKGLGLNLKEFPFGKFRSLEPTVDAIARIAIERSDTALSVDELVLEIEEESAHKSAEINFLVGDHDFFRALARVLDQYKIKVSDTTLCSSFISALNCGLIMTAKWYETITHWCSTYGYTAFRCPCLN</sequence>